<keyword evidence="1" id="KW-0732">Signal</keyword>
<dbReference type="Pfam" id="PF01551">
    <property type="entry name" value="Peptidase_M23"/>
    <property type="match status" value="1"/>
</dbReference>
<organism evidence="3 4">
    <name type="scientific">Winogradskyella ouciana</name>
    <dbReference type="NCBI Taxonomy" id="2608631"/>
    <lineage>
        <taxon>Bacteria</taxon>
        <taxon>Pseudomonadati</taxon>
        <taxon>Bacteroidota</taxon>
        <taxon>Flavobacteriia</taxon>
        <taxon>Flavobacteriales</taxon>
        <taxon>Flavobacteriaceae</taxon>
        <taxon>Winogradskyella</taxon>
    </lineage>
</organism>
<evidence type="ECO:0000313" key="4">
    <source>
        <dbReference type="Proteomes" id="UP000447545"/>
    </source>
</evidence>
<keyword evidence="4" id="KW-1185">Reference proteome</keyword>
<dbReference type="PANTHER" id="PTHR21666">
    <property type="entry name" value="PEPTIDASE-RELATED"/>
    <property type="match status" value="1"/>
</dbReference>
<feature type="signal peptide" evidence="1">
    <location>
        <begin position="1"/>
        <end position="18"/>
    </location>
</feature>
<protein>
    <submittedName>
        <fullName evidence="3">Peptidoglycan DD-metalloendopeptidase family protein</fullName>
    </submittedName>
</protein>
<evidence type="ECO:0000259" key="2">
    <source>
        <dbReference type="Pfam" id="PF01551"/>
    </source>
</evidence>
<evidence type="ECO:0000256" key="1">
    <source>
        <dbReference type="SAM" id="SignalP"/>
    </source>
</evidence>
<dbReference type="Gene3D" id="2.70.70.10">
    <property type="entry name" value="Glucose Permease (Domain IIA)"/>
    <property type="match status" value="1"/>
</dbReference>
<reference evidence="3 4" key="1">
    <citation type="submission" date="2019-11" db="EMBL/GenBank/DDBJ databases">
        <title>Winogradskyella ouciana sp. nov., isolated from the hadal seawater of the Mariana Trench.</title>
        <authorList>
            <person name="Liu R."/>
        </authorList>
    </citation>
    <scope>NUCLEOTIDE SEQUENCE [LARGE SCALE GENOMIC DNA]</scope>
    <source>
        <strain evidence="3 4">ZXX205</strain>
    </source>
</reference>
<dbReference type="GO" id="GO:0004222">
    <property type="term" value="F:metalloendopeptidase activity"/>
    <property type="evidence" value="ECO:0007669"/>
    <property type="project" value="TreeGrafter"/>
</dbReference>
<feature type="domain" description="M23ase beta-sheet core" evidence="2">
    <location>
        <begin position="74"/>
        <end position="164"/>
    </location>
</feature>
<dbReference type="InterPro" id="IPR016047">
    <property type="entry name" value="M23ase_b-sheet_dom"/>
</dbReference>
<dbReference type="Proteomes" id="UP000447545">
    <property type="component" value="Unassembled WGS sequence"/>
</dbReference>
<sequence length="200" mass="21853">MKKVLCIFIYLTFINCVANDSMQDDFGSLACPSSLFPDWAASNFVLPFPVGKTYDTGLSACSSSYHGVGRPDQYAVDFNMPIGSEITASIGGEVIYVVENGVDYNFPNNLIVIKTGDIYVQYMHITNDGSEVEVGDVVTKGQLIGYSGATGLAGYPHLHFVVTSSNGWEYPYQSIPVTFNNTDPNPNSLESYTPYEAMPY</sequence>
<dbReference type="RefSeq" id="WP_155087532.1">
    <property type="nucleotide sequence ID" value="NZ_WJYA01000002.1"/>
</dbReference>
<accession>A0A7K1GBE8</accession>
<dbReference type="EMBL" id="WJYA01000002">
    <property type="protein sequence ID" value="MTE25698.1"/>
    <property type="molecule type" value="Genomic_DNA"/>
</dbReference>
<dbReference type="AlphaFoldDB" id="A0A7K1GBE8"/>
<dbReference type="InterPro" id="IPR050570">
    <property type="entry name" value="Cell_wall_metabolism_enzyme"/>
</dbReference>
<dbReference type="InterPro" id="IPR011055">
    <property type="entry name" value="Dup_hybrid_motif"/>
</dbReference>
<gene>
    <name evidence="3" type="ORF">F1003_02035</name>
</gene>
<comment type="caution">
    <text evidence="3">The sequence shown here is derived from an EMBL/GenBank/DDBJ whole genome shotgun (WGS) entry which is preliminary data.</text>
</comment>
<dbReference type="CDD" id="cd12797">
    <property type="entry name" value="M23_peptidase"/>
    <property type="match status" value="1"/>
</dbReference>
<evidence type="ECO:0000313" key="3">
    <source>
        <dbReference type="EMBL" id="MTE25698.1"/>
    </source>
</evidence>
<proteinExistence type="predicted"/>
<name>A0A7K1GBE8_9FLAO</name>
<dbReference type="PANTHER" id="PTHR21666:SF270">
    <property type="entry name" value="MUREIN HYDROLASE ACTIVATOR ENVC"/>
    <property type="match status" value="1"/>
</dbReference>
<dbReference type="SUPFAM" id="SSF51261">
    <property type="entry name" value="Duplicated hybrid motif"/>
    <property type="match status" value="1"/>
</dbReference>
<feature type="chain" id="PRO_5029789770" evidence="1">
    <location>
        <begin position="19"/>
        <end position="200"/>
    </location>
</feature>